<comment type="function">
    <text evidence="4">Functions as a PqqA binding protein and presents PqqA to PqqE, in the pyrroloquinoline quinone (PQQ) biosynthetic pathway.</text>
</comment>
<evidence type="ECO:0000313" key="6">
    <source>
        <dbReference type="Proteomes" id="UP000027590"/>
    </source>
</evidence>
<dbReference type="UniPathway" id="UPA00539"/>
<dbReference type="InterPro" id="IPR008792">
    <property type="entry name" value="PQQD"/>
</dbReference>
<evidence type="ECO:0000256" key="4">
    <source>
        <dbReference type="HAMAP-Rule" id="MF_00655"/>
    </source>
</evidence>
<protein>
    <recommendedName>
        <fullName evidence="4">PqqA binding protein</fullName>
    </recommendedName>
    <alternativeName>
        <fullName evidence="4">Coenzyme PQQ synthesis protein D</fullName>
    </alternativeName>
    <alternativeName>
        <fullName evidence="4">Pyrroloquinoline quinone biosynthesis protein D</fullName>
    </alternativeName>
</protein>
<dbReference type="NCBIfam" id="TIGR03859">
    <property type="entry name" value="PQQ_PqqD"/>
    <property type="match status" value="1"/>
</dbReference>
<gene>
    <name evidence="4" type="primary">pqqD</name>
    <name evidence="5" type="ORF">SACS_0618</name>
</gene>
<proteinExistence type="inferred from homology"/>
<dbReference type="GO" id="GO:0018189">
    <property type="term" value="P:pyrroloquinoline quinone biosynthetic process"/>
    <property type="evidence" value="ECO:0007669"/>
    <property type="project" value="UniProtKB-UniRule"/>
</dbReference>
<dbReference type="RefSeq" id="WP_043559034.1">
    <property type="nucleotide sequence ID" value="NZ_CBLY010000004.1"/>
</dbReference>
<comment type="subunit">
    <text evidence="2 4">Monomer. Interacts with PqqE.</text>
</comment>
<dbReference type="AlphaFoldDB" id="A0A7U7G568"/>
<dbReference type="Gene3D" id="1.10.10.1150">
    <property type="entry name" value="Coenzyme PQQ synthesis protein D (PqqD)"/>
    <property type="match status" value="1"/>
</dbReference>
<dbReference type="Proteomes" id="UP000027590">
    <property type="component" value="Unassembled WGS sequence"/>
</dbReference>
<evidence type="ECO:0000256" key="1">
    <source>
        <dbReference type="ARBA" id="ARBA00004886"/>
    </source>
</evidence>
<evidence type="ECO:0000256" key="2">
    <source>
        <dbReference type="ARBA" id="ARBA00011741"/>
    </source>
</evidence>
<dbReference type="InterPro" id="IPR041881">
    <property type="entry name" value="PqqD_sf"/>
</dbReference>
<accession>A0A7U7G568</accession>
<evidence type="ECO:0000313" key="5">
    <source>
        <dbReference type="EMBL" id="CDG33356.1"/>
    </source>
</evidence>
<comment type="similarity">
    <text evidence="4">Belongs to the PqqD family.</text>
</comment>
<dbReference type="Pfam" id="PF05402">
    <property type="entry name" value="PqqD"/>
    <property type="match status" value="1"/>
</dbReference>
<reference evidence="5 6" key="2">
    <citation type="journal article" date="2014" name="PLoS ONE">
        <title>Evolution of mitochondria reconstructed from the energy metabolism of living bacteria.</title>
        <authorList>
            <person name="Degli Esposti M."/>
            <person name="Chouaia B."/>
            <person name="Comandatore F."/>
            <person name="Crotti E."/>
            <person name="Sassera D."/>
            <person name="Lievens P.M."/>
            <person name="Daffonchio D."/>
            <person name="Bandi C."/>
        </authorList>
    </citation>
    <scope>NUCLEOTIDE SEQUENCE [LARGE SCALE GENOMIC DNA]</scope>
    <source>
        <strain evidence="6">AM169</strain>
    </source>
</reference>
<keyword evidence="3 4" id="KW-0884">PQQ biosynthesis</keyword>
<dbReference type="GO" id="GO:0048038">
    <property type="term" value="F:quinone binding"/>
    <property type="evidence" value="ECO:0007669"/>
    <property type="project" value="InterPro"/>
</dbReference>
<dbReference type="HAMAP" id="MF_00655">
    <property type="entry name" value="PQQ_syn_PqqD"/>
    <property type="match status" value="1"/>
</dbReference>
<organism evidence="5 6">
    <name type="scientific">Parasaccharibacter apium</name>
    <dbReference type="NCBI Taxonomy" id="1510841"/>
    <lineage>
        <taxon>Bacteria</taxon>
        <taxon>Pseudomonadati</taxon>
        <taxon>Pseudomonadota</taxon>
        <taxon>Alphaproteobacteria</taxon>
        <taxon>Acetobacterales</taxon>
        <taxon>Acetobacteraceae</taxon>
        <taxon>Parasaccharibacter</taxon>
    </lineage>
</organism>
<comment type="pathway">
    <text evidence="1 4">Cofactor biosynthesis; pyrroloquinoline quinone biosynthesis.</text>
</comment>
<comment type="caution">
    <text evidence="5">The sequence shown here is derived from an EMBL/GenBank/DDBJ whole genome shotgun (WGS) entry which is preliminary data.</text>
</comment>
<sequence>MSSPLPTPPVRVTEDDCPGFSRGYRLQHDRVREQWVIQAPERALLADPIAVAILQELDGQTRLGTVIDRLATRYEAPREQIATDVLALLSELTEKRILRL</sequence>
<dbReference type="EMBL" id="CBLY010000004">
    <property type="protein sequence ID" value="CDG33356.1"/>
    <property type="molecule type" value="Genomic_DNA"/>
</dbReference>
<evidence type="ECO:0000256" key="3">
    <source>
        <dbReference type="ARBA" id="ARBA00022905"/>
    </source>
</evidence>
<dbReference type="InterPro" id="IPR022479">
    <property type="entry name" value="PqqD_bac"/>
</dbReference>
<name>A0A7U7G568_9PROT</name>
<reference evidence="5 6" key="1">
    <citation type="journal article" date="2014" name="Genome Biol. Evol.">
        <title>Acetic acid bacteria genomes reveal functional traits for adaptation to life in insect guts.</title>
        <authorList>
            <person name="Chouaia B."/>
            <person name="Gaiarsa S."/>
            <person name="Crotti E."/>
            <person name="Comandatore F."/>
            <person name="Degli Esposti M."/>
            <person name="Ricci I."/>
            <person name="Alma A."/>
            <person name="Favia G."/>
            <person name="Bandi C."/>
            <person name="Daffonchio D."/>
        </authorList>
    </citation>
    <scope>NUCLEOTIDE SEQUENCE [LARGE SCALE GENOMIC DNA]</scope>
    <source>
        <strain evidence="6">AM169</strain>
    </source>
</reference>